<dbReference type="AlphaFoldDB" id="A0A193QKA9"/>
<dbReference type="SUPFAM" id="SSF53187">
    <property type="entry name" value="Zn-dependent exopeptidases"/>
    <property type="match status" value="1"/>
</dbReference>
<proteinExistence type="predicted"/>
<evidence type="ECO:0000313" key="1">
    <source>
        <dbReference type="EMBL" id="CRL45606.1"/>
    </source>
</evidence>
<dbReference type="Gene3D" id="3.40.630.10">
    <property type="entry name" value="Zn peptidases"/>
    <property type="match status" value="1"/>
</dbReference>
<organism evidence="1 2">
    <name type="scientific">Sodalis glossinidius (strain morsitans)</name>
    <dbReference type="NCBI Taxonomy" id="343509"/>
    <lineage>
        <taxon>Bacteria</taxon>
        <taxon>Pseudomonadati</taxon>
        <taxon>Pseudomonadota</taxon>
        <taxon>Gammaproteobacteria</taxon>
        <taxon>Enterobacterales</taxon>
        <taxon>Bruguierivoracaceae</taxon>
        <taxon>Sodalis</taxon>
    </lineage>
</organism>
<sequence length="67" mass="7554">MNSKLKLTEVADLAPLHETMITLRRHLHQHPELSNEEQATAALVAEQLHAWGYEVTTGIGDHSVWAR</sequence>
<dbReference type="Proteomes" id="UP000245838">
    <property type="component" value="Chromosome sggmmb4_Chromosome"/>
</dbReference>
<evidence type="ECO:0000313" key="2">
    <source>
        <dbReference type="Proteomes" id="UP000245838"/>
    </source>
</evidence>
<evidence type="ECO:0008006" key="3">
    <source>
        <dbReference type="Google" id="ProtNLM"/>
    </source>
</evidence>
<dbReference type="EMBL" id="LN854557">
    <property type="protein sequence ID" value="CRL45606.1"/>
    <property type="molecule type" value="Genomic_DNA"/>
</dbReference>
<reference evidence="1 2" key="1">
    <citation type="submission" date="2015-05" db="EMBL/GenBank/DDBJ databases">
        <authorList>
            <person name="Goodhead I."/>
        </authorList>
    </citation>
    <scope>NUCLEOTIDE SEQUENCE [LARGE SCALE GENOMIC DNA]</scope>
    <source>
        <strain evidence="2">morsitans</strain>
    </source>
</reference>
<protein>
    <recommendedName>
        <fullName evidence="3">Hydrolase YxeP</fullName>
    </recommendedName>
</protein>
<gene>
    <name evidence="1" type="ORF">SGGMMB4_03472</name>
</gene>
<accession>A0A193QKA9</accession>
<name>A0A193QKA9_SODGM</name>